<evidence type="ECO:0000313" key="3">
    <source>
        <dbReference type="Proteomes" id="UP001500101"/>
    </source>
</evidence>
<gene>
    <name evidence="2" type="ORF">GCM10022216_35240</name>
</gene>
<name>A0ABP7Z6S1_9SPHI</name>
<reference evidence="3" key="1">
    <citation type="journal article" date="2019" name="Int. J. Syst. Evol. Microbiol.">
        <title>The Global Catalogue of Microorganisms (GCM) 10K type strain sequencing project: providing services to taxonomists for standard genome sequencing and annotation.</title>
        <authorList>
            <consortium name="The Broad Institute Genomics Platform"/>
            <consortium name="The Broad Institute Genome Sequencing Center for Infectious Disease"/>
            <person name="Wu L."/>
            <person name="Ma J."/>
        </authorList>
    </citation>
    <scope>NUCLEOTIDE SEQUENCE [LARGE SCALE GENOMIC DNA]</scope>
    <source>
        <strain evidence="3">JCM 16704</strain>
    </source>
</reference>
<accession>A0ABP7Z6S1</accession>
<organism evidence="2 3">
    <name type="scientific">Sphingobacterium kyonggiense</name>
    <dbReference type="NCBI Taxonomy" id="714075"/>
    <lineage>
        <taxon>Bacteria</taxon>
        <taxon>Pseudomonadati</taxon>
        <taxon>Bacteroidota</taxon>
        <taxon>Sphingobacteriia</taxon>
        <taxon>Sphingobacteriales</taxon>
        <taxon>Sphingobacteriaceae</taxon>
        <taxon>Sphingobacterium</taxon>
    </lineage>
</organism>
<proteinExistence type="predicted"/>
<dbReference type="EMBL" id="BAAAZI010000016">
    <property type="protein sequence ID" value="GAA4148442.1"/>
    <property type="molecule type" value="Genomic_DNA"/>
</dbReference>
<dbReference type="InterPro" id="IPR025381">
    <property type="entry name" value="DUF4296"/>
</dbReference>
<evidence type="ECO:0000259" key="1">
    <source>
        <dbReference type="Pfam" id="PF14129"/>
    </source>
</evidence>
<comment type="caution">
    <text evidence="2">The sequence shown here is derived from an EMBL/GenBank/DDBJ whole genome shotgun (WGS) entry which is preliminary data.</text>
</comment>
<protein>
    <recommendedName>
        <fullName evidence="1">DUF4296 domain-containing protein</fullName>
    </recommendedName>
</protein>
<sequence length="210" mass="24211">MTEVHILDGYIGTIPIDSARKVIDPLYNQLLEKYKLDTLSFDKNVDYYMGNPNLTAETYGNIVKNLEVQEKEFYKKDSIRNAIFQDSVSRVMMMTRKMDLANQMILNAKSDSIKMTPAENTRRLYNLTGISWLWDKNMLLEPLKQETPVAQPIEPMPEVEVPPASEMPKVEEVVPRAIDTARGRLDLKPVRRKSQSIIQNSKTIKEQLIH</sequence>
<dbReference type="Pfam" id="PF14129">
    <property type="entry name" value="DUF4296"/>
    <property type="match status" value="1"/>
</dbReference>
<dbReference type="Proteomes" id="UP001500101">
    <property type="component" value="Unassembled WGS sequence"/>
</dbReference>
<feature type="domain" description="DUF4296" evidence="1">
    <location>
        <begin position="1"/>
        <end position="72"/>
    </location>
</feature>
<evidence type="ECO:0000313" key="2">
    <source>
        <dbReference type="EMBL" id="GAA4148442.1"/>
    </source>
</evidence>
<keyword evidence="3" id="KW-1185">Reference proteome</keyword>